<feature type="region of interest" description="Disordered" evidence="4">
    <location>
        <begin position="454"/>
        <end position="478"/>
    </location>
</feature>
<dbReference type="InterPro" id="IPR017853">
    <property type="entry name" value="GH"/>
</dbReference>
<dbReference type="GO" id="GO:0005975">
    <property type="term" value="P:carbohydrate metabolic process"/>
    <property type="evidence" value="ECO:0007669"/>
    <property type="project" value="InterPro"/>
</dbReference>
<dbReference type="EMBL" id="ML992710">
    <property type="protein sequence ID" value="KAF2206905.1"/>
    <property type="molecule type" value="Genomic_DNA"/>
</dbReference>
<gene>
    <name evidence="7" type="ORF">CERZMDRAFT_102963</name>
</gene>
<dbReference type="InterPro" id="IPR001223">
    <property type="entry name" value="Glyco_hydro18_cat"/>
</dbReference>
<dbReference type="GO" id="GO:0008843">
    <property type="term" value="F:endochitinase activity"/>
    <property type="evidence" value="ECO:0007669"/>
    <property type="project" value="UniProtKB-EC"/>
</dbReference>
<evidence type="ECO:0000256" key="5">
    <source>
        <dbReference type="SAM" id="Phobius"/>
    </source>
</evidence>
<comment type="similarity">
    <text evidence="1">Belongs to the glycosyl hydrolase 18 family. Chitinase class V subfamily.</text>
</comment>
<evidence type="ECO:0000259" key="6">
    <source>
        <dbReference type="PROSITE" id="PS51910"/>
    </source>
</evidence>
<dbReference type="SMART" id="SM00636">
    <property type="entry name" value="Glyco_18"/>
    <property type="match status" value="1"/>
</dbReference>
<dbReference type="AlphaFoldDB" id="A0A6A6EYZ0"/>
<dbReference type="Gene3D" id="3.10.50.10">
    <property type="match status" value="1"/>
</dbReference>
<protein>
    <recommendedName>
        <fullName evidence="2">chitinase</fullName>
        <ecNumber evidence="2">3.2.1.14</ecNumber>
    </recommendedName>
</protein>
<evidence type="ECO:0000313" key="8">
    <source>
        <dbReference type="Proteomes" id="UP000799539"/>
    </source>
</evidence>
<keyword evidence="5" id="KW-0472">Membrane</keyword>
<name>A0A6A6EYZ0_9PEZI</name>
<proteinExistence type="inferred from homology"/>
<feature type="transmembrane region" description="Helical" evidence="5">
    <location>
        <begin position="12"/>
        <end position="30"/>
    </location>
</feature>
<keyword evidence="8" id="KW-1185">Reference proteome</keyword>
<evidence type="ECO:0000256" key="3">
    <source>
        <dbReference type="ARBA" id="ARBA00022669"/>
    </source>
</evidence>
<accession>A0A6A6EYZ0</accession>
<dbReference type="InterPro" id="IPR036861">
    <property type="entry name" value="Endochitinase-like_sf"/>
</dbReference>
<organism evidence="7 8">
    <name type="scientific">Cercospora zeae-maydis SCOH1-5</name>
    <dbReference type="NCBI Taxonomy" id="717836"/>
    <lineage>
        <taxon>Eukaryota</taxon>
        <taxon>Fungi</taxon>
        <taxon>Dikarya</taxon>
        <taxon>Ascomycota</taxon>
        <taxon>Pezizomycotina</taxon>
        <taxon>Dothideomycetes</taxon>
        <taxon>Dothideomycetidae</taxon>
        <taxon>Mycosphaerellales</taxon>
        <taxon>Mycosphaerellaceae</taxon>
        <taxon>Cercospora</taxon>
    </lineage>
</organism>
<reference evidence="7" key="1">
    <citation type="journal article" date="2020" name="Stud. Mycol.">
        <title>101 Dothideomycetes genomes: a test case for predicting lifestyles and emergence of pathogens.</title>
        <authorList>
            <person name="Haridas S."/>
            <person name="Albert R."/>
            <person name="Binder M."/>
            <person name="Bloem J."/>
            <person name="Labutti K."/>
            <person name="Salamov A."/>
            <person name="Andreopoulos B."/>
            <person name="Baker S."/>
            <person name="Barry K."/>
            <person name="Bills G."/>
            <person name="Bluhm B."/>
            <person name="Cannon C."/>
            <person name="Castanera R."/>
            <person name="Culley D."/>
            <person name="Daum C."/>
            <person name="Ezra D."/>
            <person name="Gonzalez J."/>
            <person name="Henrissat B."/>
            <person name="Kuo A."/>
            <person name="Liang C."/>
            <person name="Lipzen A."/>
            <person name="Lutzoni F."/>
            <person name="Magnuson J."/>
            <person name="Mondo S."/>
            <person name="Nolan M."/>
            <person name="Ohm R."/>
            <person name="Pangilinan J."/>
            <person name="Park H.-J."/>
            <person name="Ramirez L."/>
            <person name="Alfaro M."/>
            <person name="Sun H."/>
            <person name="Tritt A."/>
            <person name="Yoshinaga Y."/>
            <person name="Zwiers L.-H."/>
            <person name="Turgeon B."/>
            <person name="Goodwin S."/>
            <person name="Spatafora J."/>
            <person name="Crous P."/>
            <person name="Grigoriev I."/>
        </authorList>
    </citation>
    <scope>NUCLEOTIDE SEQUENCE</scope>
    <source>
        <strain evidence="7">SCOH1-5</strain>
    </source>
</reference>
<keyword evidence="5" id="KW-0812">Transmembrane</keyword>
<dbReference type="SUPFAM" id="SSF57016">
    <property type="entry name" value="Plant lectins/antimicrobial peptides"/>
    <property type="match status" value="1"/>
</dbReference>
<dbReference type="Gene3D" id="3.20.20.80">
    <property type="entry name" value="Glycosidases"/>
    <property type="match status" value="2"/>
</dbReference>
<sequence length="524" mass="57469">MHADDSSERATILALNLVTVIPIVVCVWLSPNHYGWCGVTEDYCSSAGAAPCQTGFGSCEVQSAFKCDPAKGSAVNRGIGYYQGSNVYSNGRLCNQIRPMDIAPGYTHLYWAFAEFDPSTFAVAPSDQRDLDLYKSFTDLQHQRTWSHMVATPASRHTFIDSLVSFMQTHGFEGVDLDWEYPVSDKRGGSKDDMVNLKHPLAEMRAFPAFGHNFGVSVTLAPDLWYLQHFGVKGLLANADFLGFMSYDLHGTWDADVPQIGKQVLGHTNIKDIEKDLIPLWFDLEESDMQNLNIELVIGSKATNLVRVPLLKAFCPPPRFKALIAEKRLTPEPLGTNSMMKQITWDDQWMEFDDEETILEKIKYANEHCFGGTKAWSVDLDSGTGFCGSSDAYCGAGCYSGNCKVGEVTSDGSCGVGNSYTTCGGAFPGCCSALGFCGPGDAYCNNQQSEFSSNSSGGGNKGIDHDPPGDPTTWPRPWESVTCDYKDLPNDGADPALRWQEAQADLAWRWAVRSAPGYVENPRP</sequence>
<keyword evidence="5" id="KW-1133">Transmembrane helix</keyword>
<dbReference type="InterPro" id="IPR011583">
    <property type="entry name" value="Chitinase_II/V-like_cat"/>
</dbReference>
<evidence type="ECO:0000256" key="4">
    <source>
        <dbReference type="SAM" id="MobiDB-lite"/>
    </source>
</evidence>
<dbReference type="InterPro" id="IPR050314">
    <property type="entry name" value="Glycosyl_Hydrlase_18"/>
</dbReference>
<dbReference type="PROSITE" id="PS51910">
    <property type="entry name" value="GH18_2"/>
    <property type="match status" value="1"/>
</dbReference>
<dbReference type="PANTHER" id="PTHR11177">
    <property type="entry name" value="CHITINASE"/>
    <property type="match status" value="1"/>
</dbReference>
<dbReference type="PANTHER" id="PTHR11177:SF333">
    <property type="entry name" value="CHITINASE"/>
    <property type="match status" value="1"/>
</dbReference>
<dbReference type="Proteomes" id="UP000799539">
    <property type="component" value="Unassembled WGS sequence"/>
</dbReference>
<dbReference type="OrthoDB" id="73875at2759"/>
<dbReference type="Pfam" id="PF00704">
    <property type="entry name" value="Glyco_hydro_18"/>
    <property type="match status" value="1"/>
</dbReference>
<evidence type="ECO:0000256" key="1">
    <source>
        <dbReference type="ARBA" id="ARBA00008682"/>
    </source>
</evidence>
<keyword evidence="3" id="KW-0147">Chitin-binding</keyword>
<dbReference type="EC" id="3.2.1.14" evidence="2"/>
<dbReference type="InterPro" id="IPR029070">
    <property type="entry name" value="Chitinase_insertion_sf"/>
</dbReference>
<dbReference type="SUPFAM" id="SSF51445">
    <property type="entry name" value="(Trans)glycosidases"/>
    <property type="match status" value="1"/>
</dbReference>
<evidence type="ECO:0000256" key="2">
    <source>
        <dbReference type="ARBA" id="ARBA00012729"/>
    </source>
</evidence>
<feature type="domain" description="GH18" evidence="6">
    <location>
        <begin position="76"/>
        <end position="397"/>
    </location>
</feature>
<dbReference type="GO" id="GO:0008061">
    <property type="term" value="F:chitin binding"/>
    <property type="evidence" value="ECO:0007669"/>
    <property type="project" value="UniProtKB-KW"/>
</dbReference>
<evidence type="ECO:0000313" key="7">
    <source>
        <dbReference type="EMBL" id="KAF2206905.1"/>
    </source>
</evidence>